<comment type="similarity">
    <text evidence="2">Belongs to the paxM FAD-dependent monooxygenase family.</text>
</comment>
<evidence type="ECO:0000256" key="2">
    <source>
        <dbReference type="ARBA" id="ARBA00007992"/>
    </source>
</evidence>
<evidence type="ECO:0000313" key="7">
    <source>
        <dbReference type="EMBL" id="KAK8058014.1"/>
    </source>
</evidence>
<comment type="pathway">
    <text evidence="1">Secondary metabolite biosynthesis.</text>
</comment>
<keyword evidence="4" id="KW-0274">FAD</keyword>
<dbReference type="Pfam" id="PF01494">
    <property type="entry name" value="FAD_binding_3"/>
    <property type="match status" value="1"/>
</dbReference>
<evidence type="ECO:0000259" key="6">
    <source>
        <dbReference type="Pfam" id="PF01494"/>
    </source>
</evidence>
<name>A0ABR1UGI6_9PEZI</name>
<reference evidence="7 8" key="1">
    <citation type="submission" date="2023-01" db="EMBL/GenBank/DDBJ databases">
        <title>Analysis of 21 Apiospora genomes using comparative genomics revels a genus with tremendous synthesis potential of carbohydrate active enzymes and secondary metabolites.</title>
        <authorList>
            <person name="Sorensen T."/>
        </authorList>
    </citation>
    <scope>NUCLEOTIDE SEQUENCE [LARGE SCALE GENOMIC DNA]</scope>
    <source>
        <strain evidence="7 8">CBS 135458</strain>
    </source>
</reference>
<dbReference type="PANTHER" id="PTHR46720:SF3">
    <property type="entry name" value="FAD-BINDING DOMAIN-CONTAINING PROTEIN-RELATED"/>
    <property type="match status" value="1"/>
</dbReference>
<evidence type="ECO:0000256" key="4">
    <source>
        <dbReference type="ARBA" id="ARBA00022827"/>
    </source>
</evidence>
<dbReference type="Proteomes" id="UP001480595">
    <property type="component" value="Unassembled WGS sequence"/>
</dbReference>
<protein>
    <recommendedName>
        <fullName evidence="6">FAD-binding domain-containing protein</fullName>
    </recommendedName>
</protein>
<evidence type="ECO:0000256" key="3">
    <source>
        <dbReference type="ARBA" id="ARBA00022630"/>
    </source>
</evidence>
<sequence length="135" mass="14753">MVELTRVQLILDQEEPMGYAEWEHKCTPTYASNGVCIMGDAAHATSPLQGAGAGMVIEDAFILGHLIGNISSRGEINAAFRAFDVVRRPRYEAVGANPEKLNEALGRTFAHVTALELKPHKEEALETMRTLLSSM</sequence>
<keyword evidence="8" id="KW-1185">Reference proteome</keyword>
<dbReference type="EMBL" id="JAQQWL010000009">
    <property type="protein sequence ID" value="KAK8058014.1"/>
    <property type="molecule type" value="Genomic_DNA"/>
</dbReference>
<dbReference type="InterPro" id="IPR051104">
    <property type="entry name" value="FAD_monoxygenase"/>
</dbReference>
<keyword evidence="3" id="KW-0285">Flavoprotein</keyword>
<feature type="domain" description="FAD-binding" evidence="6">
    <location>
        <begin position="20"/>
        <end position="68"/>
    </location>
</feature>
<evidence type="ECO:0000256" key="5">
    <source>
        <dbReference type="ARBA" id="ARBA00023002"/>
    </source>
</evidence>
<comment type="caution">
    <text evidence="7">The sequence shown here is derived from an EMBL/GenBank/DDBJ whole genome shotgun (WGS) entry which is preliminary data.</text>
</comment>
<dbReference type="GeneID" id="92092934"/>
<dbReference type="Gene3D" id="3.50.50.60">
    <property type="entry name" value="FAD/NAD(P)-binding domain"/>
    <property type="match status" value="1"/>
</dbReference>
<keyword evidence="5" id="KW-0560">Oxidoreductase</keyword>
<accession>A0ABR1UGI6</accession>
<evidence type="ECO:0000256" key="1">
    <source>
        <dbReference type="ARBA" id="ARBA00005179"/>
    </source>
</evidence>
<dbReference type="InterPro" id="IPR002938">
    <property type="entry name" value="FAD-bd"/>
</dbReference>
<dbReference type="PANTHER" id="PTHR46720">
    <property type="entry name" value="HYDROXYLASE, PUTATIVE (AFU_ORTHOLOGUE AFUA_3G01460)-RELATED"/>
    <property type="match status" value="1"/>
</dbReference>
<dbReference type="SUPFAM" id="SSF51905">
    <property type="entry name" value="FAD/NAD(P)-binding domain"/>
    <property type="match status" value="1"/>
</dbReference>
<organism evidence="7 8">
    <name type="scientific">Apiospora phragmitis</name>
    <dbReference type="NCBI Taxonomy" id="2905665"/>
    <lineage>
        <taxon>Eukaryota</taxon>
        <taxon>Fungi</taxon>
        <taxon>Dikarya</taxon>
        <taxon>Ascomycota</taxon>
        <taxon>Pezizomycotina</taxon>
        <taxon>Sordariomycetes</taxon>
        <taxon>Xylariomycetidae</taxon>
        <taxon>Amphisphaeriales</taxon>
        <taxon>Apiosporaceae</taxon>
        <taxon>Apiospora</taxon>
    </lineage>
</organism>
<gene>
    <name evidence="7" type="ORF">PG994_008462</name>
</gene>
<evidence type="ECO:0000313" key="8">
    <source>
        <dbReference type="Proteomes" id="UP001480595"/>
    </source>
</evidence>
<dbReference type="InterPro" id="IPR036188">
    <property type="entry name" value="FAD/NAD-bd_sf"/>
</dbReference>
<dbReference type="RefSeq" id="XP_066713460.1">
    <property type="nucleotide sequence ID" value="XM_066859871.1"/>
</dbReference>
<proteinExistence type="inferred from homology"/>